<dbReference type="InterPro" id="IPR050354">
    <property type="entry name" value="F-box/kelch-repeat_ARATH"/>
</dbReference>
<dbReference type="PANTHER" id="PTHR24414:SF147">
    <property type="entry name" value="(RAPE) HYPOTHETICAL PROTEIN"/>
    <property type="match status" value="1"/>
</dbReference>
<protein>
    <recommendedName>
        <fullName evidence="1">FKB95-like N-terminal Kelch domain-containing protein</fullName>
    </recommendedName>
</protein>
<dbReference type="InterPro" id="IPR037293">
    <property type="entry name" value="Gal_Oxidase_central_sf"/>
</dbReference>
<dbReference type="EMBL" id="QGKX02000088">
    <property type="protein sequence ID" value="KAF3584951.1"/>
    <property type="molecule type" value="Genomic_DNA"/>
</dbReference>
<evidence type="ECO:0000259" key="1">
    <source>
        <dbReference type="Pfam" id="PF25210"/>
    </source>
</evidence>
<sequence>MRYEGKSAIRRCSSSQLEPKNEREEECGLLSLPDDVALDCLVKVSRLDLVGLAMVSRSHRFVAESRNIMAMRYRLGNLDPYVYVYVFIHSKPKVVRPPRPATLAQTGPFELLSDSTYRILFCDDGLGCPNDDGRSGSSTSLINKKKIYVFGGCWDVANSSYWLELYDFKTGTWEFLFVFMPKMPLNIQQSVVIEGKVVYGVDVDGQIFHFTPSTTSLMFTTDGIVEPNPENRNDWFLFEVIMCRCIGGRILWRWPDEILWKEVKGLEELQQQHIIKICSFSEKTIANEILWKEVKDNCHLLGSRRPQQGLLELWYAEISMKRHQGDEEWWEVWGNIKSSAAVISESSHSSFNLLYAATVFA</sequence>
<dbReference type="Pfam" id="PF25210">
    <property type="entry name" value="Kelch_FKB95"/>
    <property type="match status" value="1"/>
</dbReference>
<gene>
    <name evidence="2" type="ORF">F2Q69_00030164</name>
</gene>
<dbReference type="InterPro" id="IPR015915">
    <property type="entry name" value="Kelch-typ_b-propeller"/>
</dbReference>
<comment type="caution">
    <text evidence="2">The sequence shown here is derived from an EMBL/GenBank/DDBJ whole genome shotgun (WGS) entry which is preliminary data.</text>
</comment>
<organism evidence="2 3">
    <name type="scientific">Brassica cretica</name>
    <name type="common">Mustard</name>
    <dbReference type="NCBI Taxonomy" id="69181"/>
    <lineage>
        <taxon>Eukaryota</taxon>
        <taxon>Viridiplantae</taxon>
        <taxon>Streptophyta</taxon>
        <taxon>Embryophyta</taxon>
        <taxon>Tracheophyta</taxon>
        <taxon>Spermatophyta</taxon>
        <taxon>Magnoliopsida</taxon>
        <taxon>eudicotyledons</taxon>
        <taxon>Gunneridae</taxon>
        <taxon>Pentapetalae</taxon>
        <taxon>rosids</taxon>
        <taxon>malvids</taxon>
        <taxon>Brassicales</taxon>
        <taxon>Brassicaceae</taxon>
        <taxon>Brassiceae</taxon>
        <taxon>Brassica</taxon>
    </lineage>
</organism>
<evidence type="ECO:0000313" key="3">
    <source>
        <dbReference type="Proteomes" id="UP000712600"/>
    </source>
</evidence>
<name>A0A8S9RUG6_BRACR</name>
<dbReference type="Gene3D" id="2.130.10.80">
    <property type="entry name" value="Galactose oxidase/kelch, beta-propeller"/>
    <property type="match status" value="1"/>
</dbReference>
<feature type="domain" description="FKB95-like N-terminal Kelch" evidence="1">
    <location>
        <begin position="136"/>
        <end position="342"/>
    </location>
</feature>
<accession>A0A8S9RUG6</accession>
<proteinExistence type="predicted"/>
<reference evidence="2" key="1">
    <citation type="submission" date="2019-12" db="EMBL/GenBank/DDBJ databases">
        <title>Genome sequencing and annotation of Brassica cretica.</title>
        <authorList>
            <person name="Studholme D.J."/>
            <person name="Sarris P."/>
        </authorList>
    </citation>
    <scope>NUCLEOTIDE SEQUENCE</scope>
    <source>
        <strain evidence="2">PFS-109/04</strain>
        <tissue evidence="2">Leaf</tissue>
    </source>
</reference>
<evidence type="ECO:0000313" key="2">
    <source>
        <dbReference type="EMBL" id="KAF3584951.1"/>
    </source>
</evidence>
<dbReference type="PANTHER" id="PTHR24414">
    <property type="entry name" value="F-BOX/KELCH-REPEAT PROTEIN SKIP4"/>
    <property type="match status" value="1"/>
</dbReference>
<dbReference type="Proteomes" id="UP000712600">
    <property type="component" value="Unassembled WGS sequence"/>
</dbReference>
<dbReference type="SUPFAM" id="SSF117281">
    <property type="entry name" value="Kelch motif"/>
    <property type="match status" value="1"/>
</dbReference>
<dbReference type="AlphaFoldDB" id="A0A8S9RUG6"/>
<dbReference type="InterPro" id="IPR057499">
    <property type="entry name" value="Kelch_FKB95"/>
</dbReference>